<evidence type="ECO:0000313" key="2">
    <source>
        <dbReference type="EnsemblPlants" id="PNT63573"/>
    </source>
</evidence>
<accession>A0A2K2CNH3</accession>
<sequence length="131" mass="15045">MSLNFCQFLSFYCSNGWHSNVRHHDLYFLKQNRLQRLTFQIVVYLHGSWSNLGCQELCIVASVGGNDCYWVCVTMTGPTHLQEVKIKLNAKQTYRCTLYACSDHHCGRELRLKQSGVQQQLAYAQCTCSGI</sequence>
<evidence type="ECO:0000313" key="1">
    <source>
        <dbReference type="EMBL" id="PNT63573.1"/>
    </source>
</evidence>
<dbReference type="EMBL" id="CM000883">
    <property type="protein sequence ID" value="PNT63573.1"/>
    <property type="molecule type" value="Genomic_DNA"/>
</dbReference>
<reference evidence="2" key="3">
    <citation type="submission" date="2018-08" db="UniProtKB">
        <authorList>
            <consortium name="EnsemblPlants"/>
        </authorList>
    </citation>
    <scope>IDENTIFICATION</scope>
    <source>
        <strain evidence="2">cv. Bd21</strain>
    </source>
</reference>
<reference evidence="1 2" key="1">
    <citation type="journal article" date="2010" name="Nature">
        <title>Genome sequencing and analysis of the model grass Brachypodium distachyon.</title>
        <authorList>
            <consortium name="International Brachypodium Initiative"/>
        </authorList>
    </citation>
    <scope>NUCLEOTIDE SEQUENCE [LARGE SCALE GENOMIC DNA]</scope>
    <source>
        <strain evidence="1 2">Bd21</strain>
    </source>
</reference>
<proteinExistence type="predicted"/>
<keyword evidence="3" id="KW-1185">Reference proteome</keyword>
<protein>
    <submittedName>
        <fullName evidence="1 2">Uncharacterized protein</fullName>
    </submittedName>
</protein>
<dbReference type="AlphaFoldDB" id="A0A2K2CNH3"/>
<dbReference type="EnsemblPlants" id="PNT63573">
    <property type="protein sequence ID" value="PNT63573"/>
    <property type="gene ID" value="BRADI_4g17431v3"/>
</dbReference>
<organism evidence="1">
    <name type="scientific">Brachypodium distachyon</name>
    <name type="common">Purple false brome</name>
    <name type="synonym">Trachynia distachya</name>
    <dbReference type="NCBI Taxonomy" id="15368"/>
    <lineage>
        <taxon>Eukaryota</taxon>
        <taxon>Viridiplantae</taxon>
        <taxon>Streptophyta</taxon>
        <taxon>Embryophyta</taxon>
        <taxon>Tracheophyta</taxon>
        <taxon>Spermatophyta</taxon>
        <taxon>Magnoliopsida</taxon>
        <taxon>Liliopsida</taxon>
        <taxon>Poales</taxon>
        <taxon>Poaceae</taxon>
        <taxon>BOP clade</taxon>
        <taxon>Pooideae</taxon>
        <taxon>Stipodae</taxon>
        <taxon>Brachypodieae</taxon>
        <taxon>Brachypodium</taxon>
    </lineage>
</organism>
<name>A0A2K2CNH3_BRADI</name>
<evidence type="ECO:0000313" key="3">
    <source>
        <dbReference type="Proteomes" id="UP000008810"/>
    </source>
</evidence>
<gene>
    <name evidence="1" type="ORF">BRADI_4g17431v3</name>
</gene>
<dbReference type="InParanoid" id="A0A2K2CNH3"/>
<dbReference type="Proteomes" id="UP000008810">
    <property type="component" value="Chromosome 4"/>
</dbReference>
<dbReference type="Gramene" id="PNT63573">
    <property type="protein sequence ID" value="PNT63573"/>
    <property type="gene ID" value="BRADI_4g17431v3"/>
</dbReference>
<reference evidence="1" key="2">
    <citation type="submission" date="2017-06" db="EMBL/GenBank/DDBJ databases">
        <title>WGS assembly of Brachypodium distachyon.</title>
        <authorList>
            <consortium name="The International Brachypodium Initiative"/>
            <person name="Lucas S."/>
            <person name="Harmon-Smith M."/>
            <person name="Lail K."/>
            <person name="Tice H."/>
            <person name="Grimwood J."/>
            <person name="Bruce D."/>
            <person name="Barry K."/>
            <person name="Shu S."/>
            <person name="Lindquist E."/>
            <person name="Wang M."/>
            <person name="Pitluck S."/>
            <person name="Vogel J.P."/>
            <person name="Garvin D.F."/>
            <person name="Mockler T.C."/>
            <person name="Schmutz J."/>
            <person name="Rokhsar D."/>
            <person name="Bevan M.W."/>
        </authorList>
    </citation>
    <scope>NUCLEOTIDE SEQUENCE</scope>
    <source>
        <strain evidence="1">Bd21</strain>
    </source>
</reference>